<dbReference type="InterPro" id="IPR016181">
    <property type="entry name" value="Acyl_CoA_acyltransferase"/>
</dbReference>
<organism evidence="2 3">
    <name type="scientific">Vibrio artabrorum</name>
    <dbReference type="NCBI Taxonomy" id="446374"/>
    <lineage>
        <taxon>Bacteria</taxon>
        <taxon>Pseudomonadati</taxon>
        <taxon>Pseudomonadota</taxon>
        <taxon>Gammaproteobacteria</taxon>
        <taxon>Vibrionales</taxon>
        <taxon>Vibrionaceae</taxon>
        <taxon>Vibrio</taxon>
    </lineage>
</organism>
<name>A0ABT8CQU1_9VIBR</name>
<reference evidence="3" key="1">
    <citation type="journal article" date="2019" name="Int. J. Syst. Evol. Microbiol.">
        <title>The Global Catalogue of Microorganisms (GCM) 10K type strain sequencing project: providing services to taxonomists for standard genome sequencing and annotation.</title>
        <authorList>
            <consortium name="The Broad Institute Genomics Platform"/>
            <consortium name="The Broad Institute Genome Sequencing Center for Infectious Disease"/>
            <person name="Wu L."/>
            <person name="Ma J."/>
        </authorList>
    </citation>
    <scope>NUCLEOTIDE SEQUENCE [LARGE SCALE GENOMIC DNA]</scope>
    <source>
        <strain evidence="3">CECT 7226</strain>
    </source>
</reference>
<comment type="caution">
    <text evidence="2">The sequence shown here is derived from an EMBL/GenBank/DDBJ whole genome shotgun (WGS) entry which is preliminary data.</text>
</comment>
<evidence type="ECO:0000313" key="3">
    <source>
        <dbReference type="Proteomes" id="UP001223712"/>
    </source>
</evidence>
<dbReference type="PROSITE" id="PS51186">
    <property type="entry name" value="GNAT"/>
    <property type="match status" value="1"/>
</dbReference>
<dbReference type="EC" id="2.3.1.-" evidence="2"/>
<dbReference type="PANTHER" id="PTHR13355:SF11">
    <property type="entry name" value="GLUCOSAMINE 6-PHOSPHATE N-ACETYLTRANSFERASE"/>
    <property type="match status" value="1"/>
</dbReference>
<evidence type="ECO:0000259" key="1">
    <source>
        <dbReference type="PROSITE" id="PS51186"/>
    </source>
</evidence>
<evidence type="ECO:0000313" key="2">
    <source>
        <dbReference type="EMBL" id="MDN3702658.1"/>
    </source>
</evidence>
<dbReference type="RefSeq" id="WP_261840394.1">
    <property type="nucleotide sequence ID" value="NZ_AP025459.1"/>
</dbReference>
<dbReference type="SUPFAM" id="SSF55729">
    <property type="entry name" value="Acyl-CoA N-acyltransferases (Nat)"/>
    <property type="match status" value="1"/>
</dbReference>
<keyword evidence="3" id="KW-1185">Reference proteome</keyword>
<dbReference type="EMBL" id="JAUFQY010000002">
    <property type="protein sequence ID" value="MDN3702658.1"/>
    <property type="molecule type" value="Genomic_DNA"/>
</dbReference>
<dbReference type="PANTHER" id="PTHR13355">
    <property type="entry name" value="GLUCOSAMINE 6-PHOSPHATE N-ACETYLTRANSFERASE"/>
    <property type="match status" value="1"/>
</dbReference>
<sequence length="148" mass="16874">MKVIVGNNPELILKAQSIRHQVFVVEQQIPQTLDLDGLDLKSHHVLVTDADNLVATARLYIDDNGHAIMARVAVLQAYRGLGIASKVVSTVLEHARQQCAKVIEIHAHQYLRHYYERFGFDFIREVEIVGEHQLIEMRYDIAPSTHIQ</sequence>
<dbReference type="CDD" id="cd04301">
    <property type="entry name" value="NAT_SF"/>
    <property type="match status" value="1"/>
</dbReference>
<keyword evidence="2" id="KW-0808">Transferase</keyword>
<dbReference type="InterPro" id="IPR000182">
    <property type="entry name" value="GNAT_dom"/>
</dbReference>
<dbReference type="Gene3D" id="3.40.630.30">
    <property type="match status" value="1"/>
</dbReference>
<feature type="domain" description="N-acetyltransferase" evidence="1">
    <location>
        <begin position="2"/>
        <end position="142"/>
    </location>
</feature>
<dbReference type="InterPro" id="IPR039143">
    <property type="entry name" value="GNPNAT1-like"/>
</dbReference>
<keyword evidence="2" id="KW-0012">Acyltransferase</keyword>
<proteinExistence type="predicted"/>
<dbReference type="GO" id="GO:0016746">
    <property type="term" value="F:acyltransferase activity"/>
    <property type="evidence" value="ECO:0007669"/>
    <property type="project" value="UniProtKB-KW"/>
</dbReference>
<dbReference type="Proteomes" id="UP001223712">
    <property type="component" value="Unassembled WGS sequence"/>
</dbReference>
<dbReference type="Pfam" id="PF00583">
    <property type="entry name" value="Acetyltransf_1"/>
    <property type="match status" value="1"/>
</dbReference>
<protein>
    <submittedName>
        <fullName evidence="2">GNAT family N-acetyltransferase</fullName>
        <ecNumber evidence="2">2.3.1.-</ecNumber>
    </submittedName>
</protein>
<accession>A0ABT8CQU1</accession>
<gene>
    <name evidence="2" type="ORF">QWY96_20255</name>
</gene>